<dbReference type="PANTHER" id="PTHR43033:SF1">
    <property type="entry name" value="TRNA(ILE)-LYSIDINE SYNTHASE-RELATED"/>
    <property type="match status" value="1"/>
</dbReference>
<dbReference type="Gene3D" id="3.40.50.620">
    <property type="entry name" value="HUPs"/>
    <property type="match status" value="1"/>
</dbReference>
<proteinExistence type="inferred from homology"/>
<dbReference type="OrthoDB" id="9807403at2"/>
<dbReference type="InterPro" id="IPR012094">
    <property type="entry name" value="tRNA_Ile_lys_synt"/>
</dbReference>
<dbReference type="RefSeq" id="WP_049833687.1">
    <property type="nucleotide sequence ID" value="NZ_CP012160.1"/>
</dbReference>
<evidence type="ECO:0000256" key="3">
    <source>
        <dbReference type="ARBA" id="ARBA00022741"/>
    </source>
</evidence>
<dbReference type="InterPro" id="IPR011063">
    <property type="entry name" value="TilS/TtcA_N"/>
</dbReference>
<keyword evidence="3 6" id="KW-0547">Nucleotide-binding</keyword>
<dbReference type="GO" id="GO:0006400">
    <property type="term" value="P:tRNA modification"/>
    <property type="evidence" value="ECO:0007669"/>
    <property type="project" value="UniProtKB-UniRule"/>
</dbReference>
<protein>
    <recommendedName>
        <fullName evidence="6">tRNA(Ile)-lysidine synthase</fullName>
        <ecNumber evidence="6">6.3.4.19</ecNumber>
    </recommendedName>
    <alternativeName>
        <fullName evidence="6">tRNA(Ile)-2-lysyl-cytidine synthase</fullName>
    </alternativeName>
    <alternativeName>
        <fullName evidence="6">tRNA(Ile)-lysidine synthetase</fullName>
    </alternativeName>
</protein>
<dbReference type="GO" id="GO:0005524">
    <property type="term" value="F:ATP binding"/>
    <property type="evidence" value="ECO:0007669"/>
    <property type="project" value="UniProtKB-UniRule"/>
</dbReference>
<dbReference type="Proteomes" id="UP000067444">
    <property type="component" value="Chromosome"/>
</dbReference>
<comment type="similarity">
    <text evidence="6">Belongs to the tRNA(Ile)-lysidine synthase family.</text>
</comment>
<keyword evidence="8" id="KW-1185">Reference proteome</keyword>
<dbReference type="CDD" id="cd01992">
    <property type="entry name" value="TilS_N"/>
    <property type="match status" value="1"/>
</dbReference>
<accession>A0A0K0Y338</accession>
<dbReference type="GO" id="GO:0032267">
    <property type="term" value="F:tRNA(Ile)-lysidine synthase activity"/>
    <property type="evidence" value="ECO:0007669"/>
    <property type="project" value="UniProtKB-EC"/>
</dbReference>
<evidence type="ECO:0000256" key="5">
    <source>
        <dbReference type="ARBA" id="ARBA00048539"/>
    </source>
</evidence>
<dbReference type="Pfam" id="PF01171">
    <property type="entry name" value="ATP_bind_3"/>
    <property type="match status" value="1"/>
</dbReference>
<comment type="catalytic activity">
    <reaction evidence="5 6">
        <text>cytidine(34) in tRNA(Ile2) + L-lysine + ATP = lysidine(34) in tRNA(Ile2) + AMP + diphosphate + H(+)</text>
        <dbReference type="Rhea" id="RHEA:43744"/>
        <dbReference type="Rhea" id="RHEA-COMP:10625"/>
        <dbReference type="Rhea" id="RHEA-COMP:10670"/>
        <dbReference type="ChEBI" id="CHEBI:15378"/>
        <dbReference type="ChEBI" id="CHEBI:30616"/>
        <dbReference type="ChEBI" id="CHEBI:32551"/>
        <dbReference type="ChEBI" id="CHEBI:33019"/>
        <dbReference type="ChEBI" id="CHEBI:82748"/>
        <dbReference type="ChEBI" id="CHEBI:83665"/>
        <dbReference type="ChEBI" id="CHEBI:456215"/>
        <dbReference type="EC" id="6.3.4.19"/>
    </reaction>
</comment>
<keyword evidence="1 6" id="KW-0436">Ligase</keyword>
<organism evidence="7 8">
    <name type="scientific">Octadecabacter temperatus</name>
    <dbReference type="NCBI Taxonomy" id="1458307"/>
    <lineage>
        <taxon>Bacteria</taxon>
        <taxon>Pseudomonadati</taxon>
        <taxon>Pseudomonadota</taxon>
        <taxon>Alphaproteobacteria</taxon>
        <taxon>Rhodobacterales</taxon>
        <taxon>Roseobacteraceae</taxon>
        <taxon>Octadecabacter</taxon>
    </lineage>
</organism>
<evidence type="ECO:0000256" key="6">
    <source>
        <dbReference type="HAMAP-Rule" id="MF_01161"/>
    </source>
</evidence>
<evidence type="ECO:0000313" key="7">
    <source>
        <dbReference type="EMBL" id="AKS45277.1"/>
    </source>
</evidence>
<dbReference type="STRING" id="1458307.OSB_07160"/>
<reference evidence="7 8" key="1">
    <citation type="journal article" date="2015" name="Genome Announc.">
        <title>Closed Genome Sequence of Octadecabacter temperatus SB1, the First Mesophilic Species of the Genus Octadecabacter.</title>
        <authorList>
            <person name="Voget S."/>
            <person name="Billerbeck S."/>
            <person name="Simon M."/>
            <person name="Daniel R."/>
        </authorList>
    </citation>
    <scope>NUCLEOTIDE SEQUENCE [LARGE SCALE GENOMIC DNA]</scope>
    <source>
        <strain evidence="7 8">SB1</strain>
    </source>
</reference>
<evidence type="ECO:0000256" key="1">
    <source>
        <dbReference type="ARBA" id="ARBA00022598"/>
    </source>
</evidence>
<dbReference type="GO" id="GO:0005737">
    <property type="term" value="C:cytoplasm"/>
    <property type="evidence" value="ECO:0007669"/>
    <property type="project" value="UniProtKB-SubCell"/>
</dbReference>
<gene>
    <name evidence="6 7" type="primary">tilS</name>
    <name evidence="7" type="ORF">OSB_07160</name>
</gene>
<dbReference type="HAMAP" id="MF_01161">
    <property type="entry name" value="tRNA_Ile_lys_synt"/>
    <property type="match status" value="1"/>
</dbReference>
<keyword evidence="2 6" id="KW-0819">tRNA processing</keyword>
<dbReference type="InterPro" id="IPR012795">
    <property type="entry name" value="tRNA_Ile_lys_synt_N"/>
</dbReference>
<keyword evidence="4 6" id="KW-0067">ATP-binding</keyword>
<name>A0A0K0Y338_9RHOB</name>
<dbReference type="InterPro" id="IPR014729">
    <property type="entry name" value="Rossmann-like_a/b/a_fold"/>
</dbReference>
<evidence type="ECO:0000256" key="4">
    <source>
        <dbReference type="ARBA" id="ARBA00022840"/>
    </source>
</evidence>
<dbReference type="SUPFAM" id="SSF52402">
    <property type="entry name" value="Adenine nucleotide alpha hydrolases-like"/>
    <property type="match status" value="1"/>
</dbReference>
<evidence type="ECO:0000313" key="8">
    <source>
        <dbReference type="Proteomes" id="UP000067444"/>
    </source>
</evidence>
<dbReference type="EMBL" id="CP012160">
    <property type="protein sequence ID" value="AKS45277.1"/>
    <property type="molecule type" value="Genomic_DNA"/>
</dbReference>
<comment type="domain">
    <text evidence="6">The N-terminal region contains the highly conserved SGGXDS motif, predicted to be a P-loop motif involved in ATP binding.</text>
</comment>
<comment type="function">
    <text evidence="6">Ligates lysine onto the cytidine present at position 34 of the AUA codon-specific tRNA(Ile) that contains the anticodon CAU, in an ATP-dependent manner. Cytidine is converted to lysidine, thus changing the amino acid specificity of the tRNA from methionine to isoleucine.</text>
</comment>
<dbReference type="EC" id="6.3.4.19" evidence="6"/>
<sequence length="422" mass="46298">MAEADLSAVAQAIADFCHHYHDRSNYSVAVAVSGGSDSVALLLGAVELAATQGATVHGVTVDHGLRPEAAAEAQWVAELCKKHGALHTTLTVPNLTKGTGLQARARDARYAALIEWARTQKNLPVLLGHTQNDVAETFLMRIARGSGTAGLAEMRPDFKRDGIQFSRPLTKFEREDLRTWLGELGQDWIDDPSNDDDTYDRVKIRKLLPQLAQAGLSVEKLSAAAGHIRDAQTALEDDTSEILRRAVTIDNGDALVDLTKLPGPAFERRRRVIMALLRWVGGKAYDPRGKEQWRLLQILGSNEGPKNVTRTLSGVMMRRDDAPVVRFSREYAVVSELQTRSDEVWDRWAIDGPHAPNLCIRALGESLKDVPDWRDVGLPRSSLMASPAVFDGETLISAPVAGLQNGFNARIVADFESFLLSR</sequence>
<dbReference type="NCBIfam" id="TIGR02432">
    <property type="entry name" value="lysidine_TilS_N"/>
    <property type="match status" value="1"/>
</dbReference>
<evidence type="ECO:0000256" key="2">
    <source>
        <dbReference type="ARBA" id="ARBA00022694"/>
    </source>
</evidence>
<dbReference type="KEGG" id="otm:OSB_07160"/>
<keyword evidence="6" id="KW-0963">Cytoplasm</keyword>
<dbReference type="PATRIC" id="fig|1458307.3.peg.725"/>
<comment type="subcellular location">
    <subcellularLocation>
        <location evidence="6">Cytoplasm</location>
    </subcellularLocation>
</comment>
<feature type="binding site" evidence="6">
    <location>
        <begin position="33"/>
        <end position="38"/>
    </location>
    <ligand>
        <name>ATP</name>
        <dbReference type="ChEBI" id="CHEBI:30616"/>
    </ligand>
</feature>
<dbReference type="PANTHER" id="PTHR43033">
    <property type="entry name" value="TRNA(ILE)-LYSIDINE SYNTHASE-RELATED"/>
    <property type="match status" value="1"/>
</dbReference>
<dbReference type="AlphaFoldDB" id="A0A0K0Y338"/>